<dbReference type="SUPFAM" id="SSF52733">
    <property type="entry name" value="Nicotinate mononucleotide:5,6-dimethylbenzimidazole phosphoribosyltransferase (CobT)"/>
    <property type="match status" value="1"/>
</dbReference>
<dbReference type="FunFam" id="3.40.50.10210:FF:000001">
    <property type="entry name" value="Nicotinate-nucleotide--dimethylbenzimidazole phosphoribosyltransferase"/>
    <property type="match status" value="1"/>
</dbReference>
<dbReference type="InterPro" id="IPR023195">
    <property type="entry name" value="Nict_dMeBzImd_PRibTrfase_N"/>
</dbReference>
<keyword evidence="5 10" id="KW-0169">Cobalamin biosynthesis</keyword>
<dbReference type="Pfam" id="PF02277">
    <property type="entry name" value="DBI_PRT"/>
    <property type="match status" value="1"/>
</dbReference>
<keyword evidence="7 10" id="KW-0808">Transferase</keyword>
<feature type="active site" description="Proton acceptor" evidence="10">
    <location>
        <position position="319"/>
    </location>
</feature>
<evidence type="ECO:0000256" key="2">
    <source>
        <dbReference type="ARBA" id="ARBA00007110"/>
    </source>
</evidence>
<comment type="pathway">
    <text evidence="1 10">Nucleoside biosynthesis; alpha-ribazole biosynthesis; alpha-ribazole from 5,6-dimethylbenzimidazole: step 1/2.</text>
</comment>
<comment type="function">
    <text evidence="10">Catalyzes the synthesis of alpha-ribazole-5'-phosphate from nicotinate mononucleotide (NAMN) and 5,6-dimethylbenzimidazole (DMB).</text>
</comment>
<dbReference type="InterPro" id="IPR036087">
    <property type="entry name" value="Nict_dMeBzImd_PRibTrfase_sf"/>
</dbReference>
<dbReference type="InterPro" id="IPR003200">
    <property type="entry name" value="Nict_dMeBzImd_PRibTrfase"/>
</dbReference>
<proteinExistence type="inferred from homology"/>
<evidence type="ECO:0000256" key="7">
    <source>
        <dbReference type="ARBA" id="ARBA00022679"/>
    </source>
</evidence>
<evidence type="ECO:0000256" key="10">
    <source>
        <dbReference type="HAMAP-Rule" id="MF_00230"/>
    </source>
</evidence>
<evidence type="ECO:0000256" key="4">
    <source>
        <dbReference type="ARBA" id="ARBA00015486"/>
    </source>
</evidence>
<dbReference type="Proteomes" id="UP001165393">
    <property type="component" value="Unassembled WGS sequence"/>
</dbReference>
<protein>
    <recommendedName>
        <fullName evidence="4 10">Nicotinate-nucleotide--dimethylbenzimidazole phosphoribosyltransferase</fullName>
        <shortName evidence="10">NN:DBI PRT</shortName>
        <ecNumber evidence="3 10">2.4.2.21</ecNumber>
    </recommendedName>
    <alternativeName>
        <fullName evidence="8 10">N(1)-alpha-phosphoribosyltransferase</fullName>
    </alternativeName>
</protein>
<evidence type="ECO:0000313" key="12">
    <source>
        <dbReference type="Proteomes" id="UP001165393"/>
    </source>
</evidence>
<dbReference type="Gene3D" id="3.40.50.10210">
    <property type="match status" value="1"/>
</dbReference>
<dbReference type="EC" id="2.4.2.21" evidence="3 10"/>
<dbReference type="GO" id="GO:0009236">
    <property type="term" value="P:cobalamin biosynthetic process"/>
    <property type="evidence" value="ECO:0007669"/>
    <property type="project" value="UniProtKB-UniRule"/>
</dbReference>
<evidence type="ECO:0000256" key="8">
    <source>
        <dbReference type="ARBA" id="ARBA00030686"/>
    </source>
</evidence>
<dbReference type="PANTHER" id="PTHR43463">
    <property type="entry name" value="NICOTINATE-NUCLEOTIDE--DIMETHYLBENZIMIDAZOLE PHOSPHORIBOSYLTRANSFERASE"/>
    <property type="match status" value="1"/>
</dbReference>
<comment type="caution">
    <text evidence="11">The sequence shown here is derived from an EMBL/GenBank/DDBJ whole genome shotgun (WGS) entry which is preliminary data.</text>
</comment>
<dbReference type="NCBIfam" id="NF000996">
    <property type="entry name" value="PRK00105.1"/>
    <property type="match status" value="1"/>
</dbReference>
<dbReference type="HAMAP" id="MF_00230">
    <property type="entry name" value="CobT"/>
    <property type="match status" value="1"/>
</dbReference>
<dbReference type="GO" id="GO:0008939">
    <property type="term" value="F:nicotinate-nucleotide-dimethylbenzimidazole phosphoribosyltransferase activity"/>
    <property type="evidence" value="ECO:0007669"/>
    <property type="project" value="UniProtKB-UniRule"/>
</dbReference>
<sequence>MAGSQLILHTLMCNVQPVDGSRRGEFEAEMNRKVKPLGSLGQLESLAIDLALMSGRTGVINHAELFLFAADHGVAQTGVSIAPQAVTAMMVEQFTRGTAAINSVCTTTNTPLNIIDAGLLNTVNHVSVIDTAVARGTQNFQHEPAMSEAVALSSILAGFKLIEHHISKGCDCVLLGEMGIGNTTSAAAIMAALTSFYTSECVGHGTGVSDEVVELKVELISKALLRIDDISDPLQVLQEVGGLEIAQMVGAMLASASLKTPVVIDGFICSAAALLAVTIEPNVRGYLIFAHLSDERGHEKMLSELHAKPLLKLGMKLGEGTGAALAVPLIRSAAACLAHMGTLEQVGLA</sequence>
<dbReference type="EMBL" id="JAMQGP010000009">
    <property type="protein sequence ID" value="MCM2681141.1"/>
    <property type="molecule type" value="Genomic_DNA"/>
</dbReference>
<dbReference type="Gene3D" id="1.10.1610.10">
    <property type="match status" value="1"/>
</dbReference>
<evidence type="ECO:0000256" key="6">
    <source>
        <dbReference type="ARBA" id="ARBA00022676"/>
    </source>
</evidence>
<dbReference type="AlphaFoldDB" id="A0AA41WB44"/>
<dbReference type="PANTHER" id="PTHR43463:SF1">
    <property type="entry name" value="NICOTINATE-NUCLEOTIDE--DIMETHYLBENZIMIDAZOLE PHOSPHORIBOSYLTRANSFERASE"/>
    <property type="match status" value="1"/>
</dbReference>
<dbReference type="NCBIfam" id="TIGR03160">
    <property type="entry name" value="cobT_DBIPRT"/>
    <property type="match status" value="1"/>
</dbReference>
<comment type="catalytic activity">
    <reaction evidence="9 10">
        <text>5,6-dimethylbenzimidazole + nicotinate beta-D-ribonucleotide = alpha-ribazole 5'-phosphate + nicotinate + H(+)</text>
        <dbReference type="Rhea" id="RHEA:11196"/>
        <dbReference type="ChEBI" id="CHEBI:15378"/>
        <dbReference type="ChEBI" id="CHEBI:15890"/>
        <dbReference type="ChEBI" id="CHEBI:32544"/>
        <dbReference type="ChEBI" id="CHEBI:57502"/>
        <dbReference type="ChEBI" id="CHEBI:57918"/>
        <dbReference type="EC" id="2.4.2.21"/>
    </reaction>
</comment>
<keyword evidence="6 10" id="KW-0328">Glycosyltransferase</keyword>
<evidence type="ECO:0000256" key="5">
    <source>
        <dbReference type="ARBA" id="ARBA00022573"/>
    </source>
</evidence>
<dbReference type="CDD" id="cd02439">
    <property type="entry name" value="DMB-PRT_CobT"/>
    <property type="match status" value="1"/>
</dbReference>
<dbReference type="RefSeq" id="WP_251262625.1">
    <property type="nucleotide sequence ID" value="NZ_JAMQGP010000009.1"/>
</dbReference>
<evidence type="ECO:0000256" key="3">
    <source>
        <dbReference type="ARBA" id="ARBA00011991"/>
    </source>
</evidence>
<organism evidence="11 12">
    <name type="scientific">Echinimonas agarilytica</name>
    <dbReference type="NCBI Taxonomy" id="1215918"/>
    <lineage>
        <taxon>Bacteria</taxon>
        <taxon>Pseudomonadati</taxon>
        <taxon>Pseudomonadota</taxon>
        <taxon>Gammaproteobacteria</taxon>
        <taxon>Alteromonadales</taxon>
        <taxon>Echinimonadaceae</taxon>
        <taxon>Echinimonas</taxon>
    </lineage>
</organism>
<reference evidence="11 12" key="1">
    <citation type="journal article" date="2013" name="Antonie Van Leeuwenhoek">
        <title>Echinimonas agarilytica gen. nov., sp. nov., a new gammaproteobacterium isolated from the sea urchin Strongylocentrotus intermedius.</title>
        <authorList>
            <person name="Nedashkovskaya O.I."/>
            <person name="Stenkova A.M."/>
            <person name="Zhukova N.V."/>
            <person name="Van Trappen S."/>
            <person name="Lee J.S."/>
            <person name="Kim S.B."/>
        </authorList>
    </citation>
    <scope>NUCLEOTIDE SEQUENCE [LARGE SCALE GENOMIC DNA]</scope>
    <source>
        <strain evidence="11 12">KMM 6351</strain>
    </source>
</reference>
<keyword evidence="12" id="KW-1185">Reference proteome</keyword>
<accession>A0AA41WB44</accession>
<evidence type="ECO:0000256" key="9">
    <source>
        <dbReference type="ARBA" id="ARBA00047340"/>
    </source>
</evidence>
<comment type="similarity">
    <text evidence="2 10">Belongs to the CobT family.</text>
</comment>
<dbReference type="InterPro" id="IPR017846">
    <property type="entry name" value="Nict_dMeBzImd_PRibTrfase_bact"/>
</dbReference>
<evidence type="ECO:0000256" key="1">
    <source>
        <dbReference type="ARBA" id="ARBA00005049"/>
    </source>
</evidence>
<gene>
    <name evidence="10 11" type="primary">cobT</name>
    <name evidence="11" type="ORF">NAF29_15935</name>
</gene>
<name>A0AA41WB44_9GAMM</name>
<evidence type="ECO:0000313" key="11">
    <source>
        <dbReference type="EMBL" id="MCM2681141.1"/>
    </source>
</evidence>